<keyword evidence="1" id="KW-0732">Signal</keyword>
<dbReference type="RefSeq" id="WP_125435751.1">
    <property type="nucleotide sequence ID" value="NZ_RWIU01000001.1"/>
</dbReference>
<evidence type="ECO:0000313" key="3">
    <source>
        <dbReference type="Proteomes" id="UP000270291"/>
    </source>
</evidence>
<dbReference type="PANTHER" id="PTHR35580">
    <property type="entry name" value="CELL SURFACE GLYCOPROTEIN (S-LAYER PROTEIN)-LIKE PROTEIN"/>
    <property type="match status" value="1"/>
</dbReference>
<dbReference type="InterPro" id="IPR026444">
    <property type="entry name" value="Secre_tail"/>
</dbReference>
<dbReference type="EMBL" id="RWIU01000001">
    <property type="protein sequence ID" value="RSK46262.1"/>
    <property type="molecule type" value="Genomic_DNA"/>
</dbReference>
<name>A0A3R9MHZ6_9BACT</name>
<evidence type="ECO:0000313" key="2">
    <source>
        <dbReference type="EMBL" id="RSK46262.1"/>
    </source>
</evidence>
<accession>A0A3R9MHZ6</accession>
<sequence length="557" mass="57929">MIQTFIRFRLGCAFCAFAILLLSSSSWAQTAPAWSSTRAIGHGSVFGAHVAIDASGNTYEAGTFNATTSIGGTTLRSVGDTDAYVAKYTPAGVLAWVRQIGSTGSEGIGDITVDAAGNAYITGYFAASITLGDNLTLVGGNAIIPKIMVIRYSPQGTPEWVQQNRSTPPNDTAIGSGIRVDASGILYLTGSFDNPLTIESTTITVPNVKGAYLARLSAATGALQSLAPIYQYGPLTGNSASWTSPKLAISSTGEAYILNSFNQPVIIGTTTLTSRGNEDVLIAKYNAQGTFEWAKQFGGSGDDIISQGIVDATGSLYIIADFTGPATLENTTLQGAGSMDGSLIKYSPDGTVQWAQTLGSSGADAWYGLSLDAVGNPYITGDFSNGARLGAITLTSAGKQDIVVASYTPQGQVRWVQQAGGPEVDYGLHVGLDALGNTFVVGRFSNSCSFGPLSLSSAINREAFIARLGTTVLATQLSSSTSTLSLYPNPATDAVMLSGVPVGSHVQLFDALGREVRTALVMSNATVSVRGLIPGLYTLRAVTVEGRLYVGKLMIEQ</sequence>
<dbReference type="OrthoDB" id="610424at2"/>
<dbReference type="Gene3D" id="2.80.10.50">
    <property type="match status" value="1"/>
</dbReference>
<feature type="signal peptide" evidence="1">
    <location>
        <begin position="1"/>
        <end position="28"/>
    </location>
</feature>
<reference evidence="2 3" key="1">
    <citation type="submission" date="2018-12" db="EMBL/GenBank/DDBJ databases">
        <authorList>
            <person name="Feng G."/>
            <person name="Zhu H."/>
        </authorList>
    </citation>
    <scope>NUCLEOTIDE SEQUENCE [LARGE SCALE GENOMIC DNA]</scope>
    <source>
        <strain evidence="2 3">LMG 26000</strain>
    </source>
</reference>
<evidence type="ECO:0000256" key="1">
    <source>
        <dbReference type="SAM" id="SignalP"/>
    </source>
</evidence>
<dbReference type="Proteomes" id="UP000270291">
    <property type="component" value="Unassembled WGS sequence"/>
</dbReference>
<dbReference type="NCBIfam" id="TIGR04183">
    <property type="entry name" value="Por_Secre_tail"/>
    <property type="match status" value="1"/>
</dbReference>
<keyword evidence="3" id="KW-1185">Reference proteome</keyword>
<feature type="chain" id="PRO_5018790397" evidence="1">
    <location>
        <begin position="29"/>
        <end position="557"/>
    </location>
</feature>
<comment type="caution">
    <text evidence="2">The sequence shown here is derived from an EMBL/GenBank/DDBJ whole genome shotgun (WGS) entry which is preliminary data.</text>
</comment>
<proteinExistence type="predicted"/>
<dbReference type="AlphaFoldDB" id="A0A3R9MHZ6"/>
<dbReference type="PANTHER" id="PTHR35580:SF1">
    <property type="entry name" value="PHYTASE-LIKE DOMAIN-CONTAINING PROTEIN"/>
    <property type="match status" value="1"/>
</dbReference>
<organism evidence="2 3">
    <name type="scientific">Hymenobacter perfusus</name>
    <dbReference type="NCBI Taxonomy" id="1236770"/>
    <lineage>
        <taxon>Bacteria</taxon>
        <taxon>Pseudomonadati</taxon>
        <taxon>Bacteroidota</taxon>
        <taxon>Cytophagia</taxon>
        <taxon>Cytophagales</taxon>
        <taxon>Hymenobacteraceae</taxon>
        <taxon>Hymenobacter</taxon>
    </lineage>
</organism>
<protein>
    <submittedName>
        <fullName evidence="2">T9SS C-terminal target domain-containing protein</fullName>
    </submittedName>
</protein>
<dbReference type="InterPro" id="IPR052918">
    <property type="entry name" value="Motility_Chemotaxis_Reg"/>
</dbReference>
<dbReference type="SUPFAM" id="SSF101898">
    <property type="entry name" value="NHL repeat"/>
    <property type="match status" value="1"/>
</dbReference>
<gene>
    <name evidence="2" type="ORF">EI293_03595</name>
</gene>